<dbReference type="EMBL" id="FQUJ01000013">
    <property type="protein sequence ID" value="SHF52036.1"/>
    <property type="molecule type" value="Genomic_DNA"/>
</dbReference>
<dbReference type="AlphaFoldDB" id="A0A1M5CBI1"/>
<dbReference type="InterPro" id="IPR029046">
    <property type="entry name" value="LolA/LolB/LppX"/>
</dbReference>
<accession>A0A1M5CBI1</accession>
<keyword evidence="5 13" id="KW-0813">Transport</keyword>
<evidence type="ECO:0000256" key="6">
    <source>
        <dbReference type="ARBA" id="ARBA00022729"/>
    </source>
</evidence>
<evidence type="ECO:0000256" key="3">
    <source>
        <dbReference type="ARBA" id="ARBA00011245"/>
    </source>
</evidence>
<name>A0A1M5CBI1_9GAMM</name>
<dbReference type="SUPFAM" id="SSF89392">
    <property type="entry name" value="Prokaryotic lipoproteins and lipoprotein localization factors"/>
    <property type="match status" value="1"/>
</dbReference>
<dbReference type="Pfam" id="PF03550">
    <property type="entry name" value="LolB"/>
    <property type="match status" value="1"/>
</dbReference>
<evidence type="ECO:0000256" key="5">
    <source>
        <dbReference type="ARBA" id="ARBA00022448"/>
    </source>
</evidence>
<evidence type="ECO:0000313" key="15">
    <source>
        <dbReference type="EMBL" id="SHF52036.1"/>
    </source>
</evidence>
<dbReference type="GO" id="GO:0044874">
    <property type="term" value="P:lipoprotein localization to outer membrane"/>
    <property type="evidence" value="ECO:0007669"/>
    <property type="project" value="UniProtKB-UniRule"/>
</dbReference>
<evidence type="ECO:0000256" key="4">
    <source>
        <dbReference type="ARBA" id="ARBA00016202"/>
    </source>
</evidence>
<keyword evidence="6 13" id="KW-0732">Signal</keyword>
<comment type="subcellular location">
    <subcellularLocation>
        <location evidence="1 13">Cell outer membrane</location>
        <topology evidence="1 13">Lipid-anchor</topology>
    </subcellularLocation>
</comment>
<evidence type="ECO:0000256" key="7">
    <source>
        <dbReference type="ARBA" id="ARBA00022927"/>
    </source>
</evidence>
<dbReference type="NCBIfam" id="TIGR00548">
    <property type="entry name" value="lolB"/>
    <property type="match status" value="1"/>
</dbReference>
<keyword evidence="9 13" id="KW-0564">Palmitate</keyword>
<keyword evidence="10 13" id="KW-0143">Chaperone</keyword>
<dbReference type="STRING" id="1121942.SAMN02745148_02875"/>
<evidence type="ECO:0000256" key="12">
    <source>
        <dbReference type="ARBA" id="ARBA00023288"/>
    </source>
</evidence>
<evidence type="ECO:0000256" key="11">
    <source>
        <dbReference type="ARBA" id="ARBA00023237"/>
    </source>
</evidence>
<evidence type="ECO:0000256" key="8">
    <source>
        <dbReference type="ARBA" id="ARBA00023136"/>
    </source>
</evidence>
<evidence type="ECO:0000256" key="10">
    <source>
        <dbReference type="ARBA" id="ARBA00023186"/>
    </source>
</evidence>
<comment type="subunit">
    <text evidence="3 13">Monomer.</text>
</comment>
<feature type="chain" id="PRO_5012702707" description="Outer-membrane lipoprotein LolB" evidence="14">
    <location>
        <begin position="21"/>
        <end position="207"/>
    </location>
</feature>
<sequence length="207" mass="22992">MTRLLPLLTGLILLAGCATQAPTPESPRERGDWSAQLDALESLDRWRLAGKVGLRTAQDATSANLDWHQAPRHYRMLISGPFGTGRSVLEGSPDGVTLTTGDGRFSARTPEQLMQEQLGWSLPISALDNWVRGLPAPIVAHDMQTDERGFPERLRQAGWTIEYRDWTWAPGLNGGLWLPRRLVMTFDDLRATLVVNQWRPADATASP</sequence>
<dbReference type="CDD" id="cd16326">
    <property type="entry name" value="LolB"/>
    <property type="match status" value="1"/>
</dbReference>
<dbReference type="InterPro" id="IPR004565">
    <property type="entry name" value="OM_lipoprot_LolB"/>
</dbReference>
<evidence type="ECO:0000256" key="13">
    <source>
        <dbReference type="HAMAP-Rule" id="MF_00233"/>
    </source>
</evidence>
<comment type="similarity">
    <text evidence="2 13">Belongs to the LolB family.</text>
</comment>
<keyword evidence="7 13" id="KW-0653">Protein transport</keyword>
<keyword evidence="8 13" id="KW-0472">Membrane</keyword>
<evidence type="ECO:0000256" key="1">
    <source>
        <dbReference type="ARBA" id="ARBA00004459"/>
    </source>
</evidence>
<dbReference type="Gene3D" id="2.50.20.10">
    <property type="entry name" value="Lipoprotein localisation LolA/LolB/LppX"/>
    <property type="match status" value="1"/>
</dbReference>
<dbReference type="Proteomes" id="UP000184346">
    <property type="component" value="Unassembled WGS sequence"/>
</dbReference>
<dbReference type="RefSeq" id="WP_072824077.1">
    <property type="nucleotide sequence ID" value="NZ_FQUJ01000013.1"/>
</dbReference>
<reference evidence="15 16" key="1">
    <citation type="submission" date="2016-11" db="EMBL/GenBank/DDBJ databases">
        <authorList>
            <person name="Jaros S."/>
            <person name="Januszkiewicz K."/>
            <person name="Wedrychowicz H."/>
        </authorList>
    </citation>
    <scope>NUCLEOTIDE SEQUENCE [LARGE SCALE GENOMIC DNA]</scope>
    <source>
        <strain evidence="15 16">DSM 19980</strain>
    </source>
</reference>
<gene>
    <name evidence="13" type="primary">lolB</name>
    <name evidence="15" type="ORF">SAMN02745148_02875</name>
</gene>
<dbReference type="GO" id="GO:0009279">
    <property type="term" value="C:cell outer membrane"/>
    <property type="evidence" value="ECO:0007669"/>
    <property type="project" value="UniProtKB-SubCell"/>
</dbReference>
<organism evidence="15 16">
    <name type="scientific">Modicisalibacter ilicicola DSM 19980</name>
    <dbReference type="NCBI Taxonomy" id="1121942"/>
    <lineage>
        <taxon>Bacteria</taxon>
        <taxon>Pseudomonadati</taxon>
        <taxon>Pseudomonadota</taxon>
        <taxon>Gammaproteobacteria</taxon>
        <taxon>Oceanospirillales</taxon>
        <taxon>Halomonadaceae</taxon>
        <taxon>Modicisalibacter</taxon>
    </lineage>
</organism>
<evidence type="ECO:0000256" key="2">
    <source>
        <dbReference type="ARBA" id="ARBA00009696"/>
    </source>
</evidence>
<keyword evidence="16" id="KW-1185">Reference proteome</keyword>
<comment type="function">
    <text evidence="13">Plays a critical role in the incorporation of lipoproteins in the outer membrane after they are released by the LolA protein.</text>
</comment>
<evidence type="ECO:0000313" key="16">
    <source>
        <dbReference type="Proteomes" id="UP000184346"/>
    </source>
</evidence>
<dbReference type="PROSITE" id="PS51257">
    <property type="entry name" value="PROKAR_LIPOPROTEIN"/>
    <property type="match status" value="1"/>
</dbReference>
<evidence type="ECO:0000256" key="9">
    <source>
        <dbReference type="ARBA" id="ARBA00023139"/>
    </source>
</evidence>
<feature type="signal peptide" evidence="14">
    <location>
        <begin position="1"/>
        <end position="20"/>
    </location>
</feature>
<dbReference type="HAMAP" id="MF_00233">
    <property type="entry name" value="LolB"/>
    <property type="match status" value="1"/>
</dbReference>
<dbReference type="GO" id="GO:0015031">
    <property type="term" value="P:protein transport"/>
    <property type="evidence" value="ECO:0007669"/>
    <property type="project" value="UniProtKB-KW"/>
</dbReference>
<keyword evidence="12 13" id="KW-0449">Lipoprotein</keyword>
<keyword evidence="11 13" id="KW-0998">Cell outer membrane</keyword>
<proteinExistence type="inferred from homology"/>
<dbReference type="OrthoDB" id="9797618at2"/>
<evidence type="ECO:0000256" key="14">
    <source>
        <dbReference type="SAM" id="SignalP"/>
    </source>
</evidence>
<protein>
    <recommendedName>
        <fullName evidence="4 13">Outer-membrane lipoprotein LolB</fullName>
    </recommendedName>
</protein>